<evidence type="ECO:0000313" key="9">
    <source>
        <dbReference type="Proteomes" id="UP001500908"/>
    </source>
</evidence>
<reference evidence="9" key="1">
    <citation type="journal article" date="2019" name="Int. J. Syst. Evol. Microbiol.">
        <title>The Global Catalogue of Microorganisms (GCM) 10K type strain sequencing project: providing services to taxonomists for standard genome sequencing and annotation.</title>
        <authorList>
            <consortium name="The Broad Institute Genomics Platform"/>
            <consortium name="The Broad Institute Genome Sequencing Center for Infectious Disease"/>
            <person name="Wu L."/>
            <person name="Ma J."/>
        </authorList>
    </citation>
    <scope>NUCLEOTIDE SEQUENCE [LARGE SCALE GENOMIC DNA]</scope>
    <source>
        <strain evidence="9">JCM 17137</strain>
    </source>
</reference>
<dbReference type="InterPro" id="IPR034593">
    <property type="entry name" value="DgoD-like"/>
</dbReference>
<protein>
    <recommendedName>
        <fullName evidence="5">Dipeptide epimerase</fullName>
        <ecNumber evidence="5">5.1.1.-</ecNumber>
    </recommendedName>
</protein>
<evidence type="ECO:0000256" key="6">
    <source>
        <dbReference type="SAM" id="MobiDB-lite"/>
    </source>
</evidence>
<comment type="cofactor">
    <cofactor evidence="5">
        <name>Mg(2+)</name>
        <dbReference type="ChEBI" id="CHEBI:18420"/>
    </cofactor>
    <text evidence="5">Binds 1 Mg(2+) ion per subunit.</text>
</comment>
<dbReference type="EMBL" id="BAABDD010000038">
    <property type="protein sequence ID" value="GAA3763310.1"/>
    <property type="molecule type" value="Genomic_DNA"/>
</dbReference>
<dbReference type="SFLD" id="SFLDG00180">
    <property type="entry name" value="muconate_cycloisomerase"/>
    <property type="match status" value="1"/>
</dbReference>
<feature type="region of interest" description="Disordered" evidence="6">
    <location>
        <begin position="339"/>
        <end position="361"/>
    </location>
</feature>
<dbReference type="PANTHER" id="PTHR48080:SF3">
    <property type="entry name" value="ENOLASE SUPERFAMILY MEMBER DDB_G0284701"/>
    <property type="match status" value="1"/>
</dbReference>
<evidence type="ECO:0000256" key="3">
    <source>
        <dbReference type="ARBA" id="ARBA00022842"/>
    </source>
</evidence>
<dbReference type="InterPro" id="IPR013342">
    <property type="entry name" value="Mandelate_racemase_C"/>
</dbReference>
<gene>
    <name evidence="8" type="ORF">GCM10022402_45960</name>
</gene>
<dbReference type="InterPro" id="IPR018110">
    <property type="entry name" value="Mandel_Rmase/mucon_lact_enz_CS"/>
</dbReference>
<dbReference type="Proteomes" id="UP001500908">
    <property type="component" value="Unassembled WGS sequence"/>
</dbReference>
<keyword evidence="3 5" id="KW-0460">Magnesium</keyword>
<dbReference type="Pfam" id="PF13378">
    <property type="entry name" value="MR_MLE_C"/>
    <property type="match status" value="1"/>
</dbReference>
<sequence length="361" mass="38945">MKLDWEPTRLHLEQPLRISRSVMAERDAVWVYLSDERHTGYGEVVTSAYYGLDLDRITGLLQRCRAWARRHTDPRELVADLPTITADLHTAPGVAMAIDAAAHDLLGRCTATPVHRLIAAPYRREVATARTIGITAASTAARTATELTQQGFEVVKIKLGSADFDDDLARVRAVREAAPRARLLLDPNGCWDAPQAARHLERLAPLGVEAVEQPIAPGSPECLGWLSQRCEPPVIADEDAATLADVQRLAGRVAGVNVKLAKCGGIVAAREVIDAARAVGMDIMLGCLVASSLGLAPAVHLSGFARWVDLDGHLLLAADPWTGIGGHYGRIEVPDRPGLGVTRVAETPPPAEDRCRTRHRG</sequence>
<dbReference type="PANTHER" id="PTHR48080">
    <property type="entry name" value="D-GALACTONATE DEHYDRATASE-RELATED"/>
    <property type="match status" value="1"/>
</dbReference>
<evidence type="ECO:0000256" key="5">
    <source>
        <dbReference type="RuleBase" id="RU366006"/>
    </source>
</evidence>
<dbReference type="Gene3D" id="3.30.390.10">
    <property type="entry name" value="Enolase-like, N-terminal domain"/>
    <property type="match status" value="1"/>
</dbReference>
<comment type="similarity">
    <text evidence="1 5">Belongs to the mandelate racemase/muconate lactonizing enzyme family.</text>
</comment>
<name>A0ABP7GEZ0_9ACTN</name>
<dbReference type="SFLD" id="SFLDS00001">
    <property type="entry name" value="Enolase"/>
    <property type="match status" value="1"/>
</dbReference>
<dbReference type="InterPro" id="IPR036849">
    <property type="entry name" value="Enolase-like_C_sf"/>
</dbReference>
<keyword evidence="9" id="KW-1185">Reference proteome</keyword>
<evidence type="ECO:0000313" key="8">
    <source>
        <dbReference type="EMBL" id="GAA3763310.1"/>
    </source>
</evidence>
<evidence type="ECO:0000256" key="4">
    <source>
        <dbReference type="ARBA" id="ARBA00023235"/>
    </source>
</evidence>
<evidence type="ECO:0000256" key="2">
    <source>
        <dbReference type="ARBA" id="ARBA00022723"/>
    </source>
</evidence>
<proteinExistence type="inferred from homology"/>
<accession>A0ABP7GEZ0</accession>
<organism evidence="8 9">
    <name type="scientific">Salinactinospora qingdaonensis</name>
    <dbReference type="NCBI Taxonomy" id="702744"/>
    <lineage>
        <taxon>Bacteria</taxon>
        <taxon>Bacillati</taxon>
        <taxon>Actinomycetota</taxon>
        <taxon>Actinomycetes</taxon>
        <taxon>Streptosporangiales</taxon>
        <taxon>Nocardiopsidaceae</taxon>
        <taxon>Salinactinospora</taxon>
    </lineage>
</organism>
<dbReference type="InterPro" id="IPR029017">
    <property type="entry name" value="Enolase-like_N"/>
</dbReference>
<keyword evidence="4 5" id="KW-0413">Isomerase</keyword>
<comment type="caution">
    <text evidence="8">The sequence shown here is derived from an EMBL/GenBank/DDBJ whole genome shotgun (WGS) entry which is preliminary data.</text>
</comment>
<evidence type="ECO:0000259" key="7">
    <source>
        <dbReference type="SMART" id="SM00922"/>
    </source>
</evidence>
<dbReference type="PROSITE" id="PS00909">
    <property type="entry name" value="MR_MLE_2"/>
    <property type="match status" value="1"/>
</dbReference>
<dbReference type="SMART" id="SM00922">
    <property type="entry name" value="MR_MLE"/>
    <property type="match status" value="1"/>
</dbReference>
<dbReference type="SUPFAM" id="SSF51604">
    <property type="entry name" value="Enolase C-terminal domain-like"/>
    <property type="match status" value="1"/>
</dbReference>
<dbReference type="EC" id="5.1.1.-" evidence="5"/>
<keyword evidence="2 5" id="KW-0479">Metal-binding</keyword>
<dbReference type="Gene3D" id="3.20.20.120">
    <property type="entry name" value="Enolase-like C-terminal domain"/>
    <property type="match status" value="1"/>
</dbReference>
<evidence type="ECO:0000256" key="1">
    <source>
        <dbReference type="ARBA" id="ARBA00008031"/>
    </source>
</evidence>
<dbReference type="InterPro" id="IPR029065">
    <property type="entry name" value="Enolase_C-like"/>
</dbReference>
<dbReference type="RefSeq" id="WP_344976371.1">
    <property type="nucleotide sequence ID" value="NZ_BAABDD010000038.1"/>
</dbReference>
<dbReference type="CDD" id="cd03319">
    <property type="entry name" value="L-Ala-DL-Glu_epimerase"/>
    <property type="match status" value="1"/>
</dbReference>
<dbReference type="InterPro" id="IPR034603">
    <property type="entry name" value="Dipeptide_epimerase"/>
</dbReference>
<feature type="domain" description="Mandelate racemase/muconate lactonizing enzyme C-terminal" evidence="7">
    <location>
        <begin position="136"/>
        <end position="233"/>
    </location>
</feature>
<dbReference type="SUPFAM" id="SSF54826">
    <property type="entry name" value="Enolase N-terminal domain-like"/>
    <property type="match status" value="1"/>
</dbReference>